<dbReference type="AlphaFoldDB" id="A0A9P9J6B5"/>
<feature type="compositionally biased region" description="Basic and acidic residues" evidence="13">
    <location>
        <begin position="68"/>
        <end position="77"/>
    </location>
</feature>
<gene>
    <name evidence="16" type="ORF">B0J13DRAFT_620216</name>
</gene>
<evidence type="ECO:0000256" key="12">
    <source>
        <dbReference type="PIRSR" id="PIRSR601461-2"/>
    </source>
</evidence>
<dbReference type="GO" id="GO:0004190">
    <property type="term" value="F:aspartic-type endopeptidase activity"/>
    <property type="evidence" value="ECO:0007669"/>
    <property type="project" value="UniProtKB-KW"/>
</dbReference>
<keyword evidence="7" id="KW-0378">Hydrolase</keyword>
<comment type="caution">
    <text evidence="16">The sequence shown here is derived from an EMBL/GenBank/DDBJ whole genome shotgun (WGS) entry which is preliminary data.</text>
</comment>
<evidence type="ECO:0000256" key="6">
    <source>
        <dbReference type="ARBA" id="ARBA00022750"/>
    </source>
</evidence>
<keyword evidence="12" id="KW-1015">Disulfide bond</keyword>
<dbReference type="OrthoDB" id="660550at2759"/>
<feature type="disulfide bond" evidence="12">
    <location>
        <begin position="163"/>
        <end position="168"/>
    </location>
</feature>
<evidence type="ECO:0000256" key="10">
    <source>
        <dbReference type="ARBA" id="ARBA00023288"/>
    </source>
</evidence>
<evidence type="ECO:0000256" key="14">
    <source>
        <dbReference type="SAM" id="SignalP"/>
    </source>
</evidence>
<feature type="disulfide bond" evidence="12">
    <location>
        <begin position="364"/>
        <end position="396"/>
    </location>
</feature>
<dbReference type="PRINTS" id="PR00792">
    <property type="entry name" value="PEPSIN"/>
</dbReference>
<dbReference type="PROSITE" id="PS51767">
    <property type="entry name" value="PEPTIDASE_A1"/>
    <property type="match status" value="1"/>
</dbReference>
<accession>A0A9P9J6B5</accession>
<comment type="subcellular location">
    <subcellularLocation>
        <location evidence="1">Cell membrane</location>
    </subcellularLocation>
</comment>
<dbReference type="PANTHER" id="PTHR47966">
    <property type="entry name" value="BETA-SITE APP-CLEAVING ENZYME, ISOFORM A-RELATED"/>
    <property type="match status" value="1"/>
</dbReference>
<protein>
    <submittedName>
        <fullName evidence="16">Aspartic peptidase domain-containing protein</fullName>
    </submittedName>
</protein>
<evidence type="ECO:0000313" key="17">
    <source>
        <dbReference type="Proteomes" id="UP000717696"/>
    </source>
</evidence>
<feature type="active site" evidence="11">
    <location>
        <position position="329"/>
    </location>
</feature>
<evidence type="ECO:0000256" key="1">
    <source>
        <dbReference type="ARBA" id="ARBA00004236"/>
    </source>
</evidence>
<dbReference type="EMBL" id="JAGMUU010000006">
    <property type="protein sequence ID" value="KAH7149868.1"/>
    <property type="molecule type" value="Genomic_DNA"/>
</dbReference>
<dbReference type="Proteomes" id="UP000717696">
    <property type="component" value="Unassembled WGS sequence"/>
</dbReference>
<feature type="region of interest" description="Disordered" evidence="13">
    <location>
        <begin position="33"/>
        <end position="77"/>
    </location>
</feature>
<reference evidence="16" key="1">
    <citation type="journal article" date="2021" name="Nat. Commun.">
        <title>Genetic determinants of endophytism in the Arabidopsis root mycobiome.</title>
        <authorList>
            <person name="Mesny F."/>
            <person name="Miyauchi S."/>
            <person name="Thiergart T."/>
            <person name="Pickel B."/>
            <person name="Atanasova L."/>
            <person name="Karlsson M."/>
            <person name="Huettel B."/>
            <person name="Barry K.W."/>
            <person name="Haridas S."/>
            <person name="Chen C."/>
            <person name="Bauer D."/>
            <person name="Andreopoulos W."/>
            <person name="Pangilinan J."/>
            <person name="LaButti K."/>
            <person name="Riley R."/>
            <person name="Lipzen A."/>
            <person name="Clum A."/>
            <person name="Drula E."/>
            <person name="Henrissat B."/>
            <person name="Kohler A."/>
            <person name="Grigoriev I.V."/>
            <person name="Martin F.M."/>
            <person name="Hacquard S."/>
        </authorList>
    </citation>
    <scope>NUCLEOTIDE SEQUENCE</scope>
    <source>
        <strain evidence="16">MPI-CAGE-AT-0021</strain>
    </source>
</reference>
<evidence type="ECO:0000259" key="15">
    <source>
        <dbReference type="PROSITE" id="PS51767"/>
    </source>
</evidence>
<feature type="compositionally biased region" description="Low complexity" evidence="13">
    <location>
        <begin position="442"/>
        <end position="469"/>
    </location>
</feature>
<feature type="region of interest" description="Disordered" evidence="13">
    <location>
        <begin position="438"/>
        <end position="473"/>
    </location>
</feature>
<dbReference type="SUPFAM" id="SSF50630">
    <property type="entry name" value="Acid proteases"/>
    <property type="match status" value="1"/>
</dbReference>
<dbReference type="InterPro" id="IPR034164">
    <property type="entry name" value="Pepsin-like_dom"/>
</dbReference>
<keyword evidence="5 14" id="KW-0732">Signal</keyword>
<organism evidence="16 17">
    <name type="scientific">Dactylonectria estremocensis</name>
    <dbReference type="NCBI Taxonomy" id="1079267"/>
    <lineage>
        <taxon>Eukaryota</taxon>
        <taxon>Fungi</taxon>
        <taxon>Dikarya</taxon>
        <taxon>Ascomycota</taxon>
        <taxon>Pezizomycotina</taxon>
        <taxon>Sordariomycetes</taxon>
        <taxon>Hypocreomycetidae</taxon>
        <taxon>Hypocreales</taxon>
        <taxon>Nectriaceae</taxon>
        <taxon>Dactylonectria</taxon>
    </lineage>
</organism>
<feature type="signal peptide" evidence="14">
    <location>
        <begin position="1"/>
        <end position="19"/>
    </location>
</feature>
<evidence type="ECO:0000256" key="8">
    <source>
        <dbReference type="ARBA" id="ARBA00023136"/>
    </source>
</evidence>
<evidence type="ECO:0000256" key="3">
    <source>
        <dbReference type="ARBA" id="ARBA00022475"/>
    </source>
</evidence>
<evidence type="ECO:0000313" key="16">
    <source>
        <dbReference type="EMBL" id="KAH7149868.1"/>
    </source>
</evidence>
<feature type="domain" description="Peptidase A1" evidence="15">
    <location>
        <begin position="132"/>
        <end position="434"/>
    </location>
</feature>
<dbReference type="PANTHER" id="PTHR47966:SF75">
    <property type="entry name" value="ENDOPEPTIDASE (CTSD), PUTATIVE (AFU_ORTHOLOGUE AFUA_4G07040)-RELATED"/>
    <property type="match status" value="1"/>
</dbReference>
<dbReference type="GO" id="GO:0005886">
    <property type="term" value="C:plasma membrane"/>
    <property type="evidence" value="ECO:0007669"/>
    <property type="project" value="UniProtKB-SubCell"/>
</dbReference>
<keyword evidence="4" id="KW-0645">Protease</keyword>
<feature type="chain" id="PRO_5040408119" evidence="14">
    <location>
        <begin position="20"/>
        <end position="538"/>
    </location>
</feature>
<evidence type="ECO:0000256" key="13">
    <source>
        <dbReference type="SAM" id="MobiDB-lite"/>
    </source>
</evidence>
<name>A0A9P9J6B5_9HYPO</name>
<evidence type="ECO:0000256" key="2">
    <source>
        <dbReference type="ARBA" id="ARBA00007447"/>
    </source>
</evidence>
<keyword evidence="10" id="KW-0449">Lipoprotein</keyword>
<evidence type="ECO:0000256" key="9">
    <source>
        <dbReference type="ARBA" id="ARBA00023180"/>
    </source>
</evidence>
<dbReference type="FunFam" id="2.40.70.10:FF:000085">
    <property type="entry name" value="Aspartic-type endopeptidase (CtsD), putative"/>
    <property type="match status" value="1"/>
</dbReference>
<evidence type="ECO:0000256" key="5">
    <source>
        <dbReference type="ARBA" id="ARBA00022729"/>
    </source>
</evidence>
<dbReference type="FunFam" id="2.40.70.10:FF:000060">
    <property type="entry name" value="Aspartic-type endopeptidase ctsD"/>
    <property type="match status" value="1"/>
</dbReference>
<sequence>MRPAVLLAHLALWASSTHAFFPYTPKWREEAEAEKRSQLSGDRRSIGGNGAGVRFDIKQRTAQPSRSGSERVSERASREAARLATKYAGRRASPAPASSLAKRENVYQVMEAEDTDGEFSAGVDQDGTDYSYFVEVQIGSKKKTMYMLIDTGAGSSWVMSADCESEACALHNTLGSDDSDSLDTSSEAFTIAYGSGKVSGLLAKDTFNVAGMSFEYQFGLATNTSDQFVQFAFDGILGLSLNTGANENFLDTVAASNDINKNIFAIALNRADDGTNKGEISFGNVNKAKYTGDITYTSLNEGDDWTITLDDMSYDGTGAGVGGIPSYIDTGTSFMFGPGESVKALHALIPGAKSSDDTTWTVPCDSDKNLTIAFSGVDYVISPKDWISPKSSSGVCTSNVYGHEVVKGAWLLGDAFIKNVYAVFDKDSRRIGFANSAITQGSSSEETSSSSSQATKTKTSTQTSSTYSTHVSALPDTSASAEADLGLGKETVATDTATADQSKSTSTSHDDSSAANGPPSQAPYAFTFCIVTLFALLA</sequence>
<keyword evidence="9" id="KW-0325">Glycoprotein</keyword>
<dbReference type="Pfam" id="PF00026">
    <property type="entry name" value="Asp"/>
    <property type="match status" value="1"/>
</dbReference>
<dbReference type="InterPro" id="IPR021109">
    <property type="entry name" value="Peptidase_aspartic_dom_sf"/>
</dbReference>
<keyword evidence="17" id="KW-1185">Reference proteome</keyword>
<feature type="compositionally biased region" description="Basic and acidic residues" evidence="13">
    <location>
        <begin position="33"/>
        <end position="45"/>
    </location>
</feature>
<keyword evidence="6" id="KW-0064">Aspartyl protease</keyword>
<feature type="region of interest" description="Disordered" evidence="13">
    <location>
        <begin position="492"/>
        <end position="518"/>
    </location>
</feature>
<feature type="active site" evidence="11">
    <location>
        <position position="150"/>
    </location>
</feature>
<evidence type="ECO:0000256" key="4">
    <source>
        <dbReference type="ARBA" id="ARBA00022670"/>
    </source>
</evidence>
<proteinExistence type="inferred from homology"/>
<dbReference type="InterPro" id="IPR001461">
    <property type="entry name" value="Aspartic_peptidase_A1"/>
</dbReference>
<evidence type="ECO:0000256" key="7">
    <source>
        <dbReference type="ARBA" id="ARBA00022801"/>
    </source>
</evidence>
<dbReference type="Gene3D" id="2.40.70.10">
    <property type="entry name" value="Acid Proteases"/>
    <property type="match status" value="2"/>
</dbReference>
<keyword evidence="3" id="KW-1003">Cell membrane</keyword>
<keyword evidence="8" id="KW-0472">Membrane</keyword>
<dbReference type="GO" id="GO:0006508">
    <property type="term" value="P:proteolysis"/>
    <property type="evidence" value="ECO:0007669"/>
    <property type="project" value="UniProtKB-KW"/>
</dbReference>
<evidence type="ECO:0000256" key="11">
    <source>
        <dbReference type="PIRSR" id="PIRSR601461-1"/>
    </source>
</evidence>
<dbReference type="CDD" id="cd05471">
    <property type="entry name" value="pepsin_like"/>
    <property type="match status" value="1"/>
</dbReference>
<comment type="similarity">
    <text evidence="2">Belongs to the peptidase A1 family.</text>
</comment>
<dbReference type="InterPro" id="IPR033121">
    <property type="entry name" value="PEPTIDASE_A1"/>
</dbReference>